<keyword evidence="2" id="KW-1133">Transmembrane helix</keyword>
<dbReference type="PROSITE" id="PS51257">
    <property type="entry name" value="PROKAR_LIPOPROTEIN"/>
    <property type="match status" value="1"/>
</dbReference>
<keyword evidence="2" id="KW-0812">Transmembrane</keyword>
<dbReference type="EMBL" id="CP131062">
    <property type="protein sequence ID" value="WNY29424.1"/>
    <property type="molecule type" value="Genomic_DNA"/>
</dbReference>
<protein>
    <submittedName>
        <fullName evidence="3">Uncharacterized protein</fullName>
    </submittedName>
</protein>
<dbReference type="AlphaFoldDB" id="A0AA96V9U0"/>
<gene>
    <name evidence="3" type="ORF">MmiEs2_16530</name>
</gene>
<feature type="region of interest" description="Disordered" evidence="1">
    <location>
        <begin position="1073"/>
        <end position="1116"/>
    </location>
</feature>
<evidence type="ECO:0000313" key="3">
    <source>
        <dbReference type="EMBL" id="WNY29424.1"/>
    </source>
</evidence>
<reference evidence="3 4" key="1">
    <citation type="submission" date="2023-07" db="EMBL/GenBank/DDBJ databases">
        <title>Closed genome sequence of Methanimicrococcus sp. Es2.</title>
        <authorList>
            <person name="Protasov E."/>
            <person name="Platt K."/>
            <person name="Reeh H."/>
            <person name="Poehlein A."/>
            <person name="Daniel R."/>
            <person name="Brune A."/>
        </authorList>
    </citation>
    <scope>NUCLEOTIDE SEQUENCE [LARGE SCALE GENOMIC DNA]</scope>
    <source>
        <strain evidence="3 4">Es2</strain>
    </source>
</reference>
<evidence type="ECO:0000256" key="2">
    <source>
        <dbReference type="SAM" id="Phobius"/>
    </source>
</evidence>
<keyword evidence="4" id="KW-1185">Reference proteome</keyword>
<dbReference type="RefSeq" id="WP_316559400.1">
    <property type="nucleotide sequence ID" value="NZ_CP131062.1"/>
</dbReference>
<keyword evidence="2" id="KW-0472">Membrane</keyword>
<name>A0AA96V9U0_9EURY</name>
<evidence type="ECO:0000313" key="4">
    <source>
        <dbReference type="Proteomes" id="UP001302662"/>
    </source>
</evidence>
<proteinExistence type="predicted"/>
<dbReference type="KEGG" id="mees:MmiEs2_16530"/>
<organism evidence="3 4">
    <name type="scientific">Methanimicrococcus stummii</name>
    <dbReference type="NCBI Taxonomy" id="3028294"/>
    <lineage>
        <taxon>Archaea</taxon>
        <taxon>Methanobacteriati</taxon>
        <taxon>Methanobacteriota</taxon>
        <taxon>Stenosarchaea group</taxon>
        <taxon>Methanomicrobia</taxon>
        <taxon>Methanosarcinales</taxon>
        <taxon>Methanosarcinaceae</taxon>
        <taxon>Methanimicrococcus</taxon>
    </lineage>
</organism>
<dbReference type="Proteomes" id="UP001302662">
    <property type="component" value="Chromosome"/>
</dbReference>
<feature type="transmembrane region" description="Helical" evidence="2">
    <location>
        <begin position="1125"/>
        <end position="1144"/>
    </location>
</feature>
<accession>A0AA96V9U0</accession>
<dbReference type="GeneID" id="85198120"/>
<evidence type="ECO:0000256" key="1">
    <source>
        <dbReference type="SAM" id="MobiDB-lite"/>
    </source>
</evidence>
<sequence>MKFKNRFLIILALLCVLGLASCGMAAADSVTFYANGGSFVNYGGATDVGWSYTPGATIADANNDVLNTYTLTGPSGSYFYGWFNSNLVTGAGSTFVASNLNNKLPDATPLADGTAYYAIWAYNITLNPNGGDLGLGTDVSKTVVVQYGHTNAQVLALLDSSTYSSPWTFNGWYKVNDSGVVSDLYIGNTPRNINLYAGYAKPITVKTNGGTIQNPGYIDPDKFVSVTYPDVIVKIQPAMSDSQIYSALYNAVGGSRTNVQLGTWSIGKPQLSDESWGTASGIITPFNKWTPATGSPTYISWIGNVTFDANNGTIGGGQGSSKTVKVQYYDSAPHSSNPAAVWSYEIPMISMTNWNFGGWYATKGANGVVDENSKLDDRYHVFTPGVTYHAGWFKSIDVNPNGGKINSNPATQTLQVQYAHTIADMNSLISATFGGSPSYNPWAQDGWYTSANDKVVDVNTKLGTGKLGDMLGANTVVYAGWFGNINLDANGGTFGSGGPTSKTVKIQPANTYDQINGLINAEIGSDLPENGDWDENKWYKNAMSGTPGVILNTSTYEWTSGGLNVGDTLFIAWTTPIELNANRGEFGLGSGVETLDIIIQQANTKTEIEALIAAEIGSNNPVKNDINGDAWKLNTTNPWFKENDTSAARDHVVDLTTQWTSGGLDVGDVLHLGWFADIHLNANNGQFPGISSDVASVTIQHNNTKTEIEALIAALSPALGTPVNGAWTAESGWYKMEDVTPPVTTPVAFDLDDDKWTDTVDDGCLNVEDALFIAWTTNLELNANSGTFESTGTETDFVKIQEAHDKADIIALIDEIVDLNPTKGDWVPKVWYKGAPTNPTNPTNNVVDLTSEWTNGGLAANQKLYVGWFGNITLNLNGGEFDILLTEEEEIEVQFNETLDAIVTRTGLTWDHTGNWNFDNWYLPEDTDETTSKISGTRLVDFETLTPVVSATHTFNVDDILYAGWIGDVAFDVGTNGGAFLENTTLVPPVAAGDTFYFMFNVQPGEDLRQRIPASVYSGYHISKWIYNSGGANDGNTWNYFFEDNYEIVTAEWVRNSGSGTGYGSATVSGGGSSGGFSSGLPPADNGNEVSSEIETTPEDKSSGDNADPKTETVPAEKKNNTRTYIIIAAVLIVVIALAAVYYFKFMKK</sequence>
<feature type="compositionally biased region" description="Basic and acidic residues" evidence="1">
    <location>
        <begin position="1098"/>
        <end position="1116"/>
    </location>
</feature>